<dbReference type="Pfam" id="PF04191">
    <property type="entry name" value="PEMT"/>
    <property type="match status" value="1"/>
</dbReference>
<feature type="transmembrane region" description="Helical" evidence="5">
    <location>
        <begin position="12"/>
        <end position="30"/>
    </location>
</feature>
<dbReference type="EC" id="2.1.1.100" evidence="6"/>
<evidence type="ECO:0000313" key="6">
    <source>
        <dbReference type="EMBL" id="MDX5984512.1"/>
    </source>
</evidence>
<dbReference type="PANTHER" id="PTHR43847">
    <property type="entry name" value="BLL3993 PROTEIN"/>
    <property type="match status" value="1"/>
</dbReference>
<keyword evidence="3 5" id="KW-1133">Transmembrane helix</keyword>
<dbReference type="EMBL" id="JAWXXV010000001">
    <property type="protein sequence ID" value="MDX5984512.1"/>
    <property type="molecule type" value="Genomic_DNA"/>
</dbReference>
<keyword evidence="4 5" id="KW-0472">Membrane</keyword>
<keyword evidence="6" id="KW-0808">Transferase</keyword>
<sequence>MRFLTDPVGLPGLIALGVGMGVFVVSLLRARARGVKSPKSPDARRSNASIWGIVLQGIGIGLVGFGPIRVGLDPASTTALLEGAIVLVLILGAVWLFDSSSRAMGRNWALVARTRSDGHLVQSGPFAHVRNPIYVAMALFTLAMAIAYGHTLNLIAGAPVFALGTAMRVRHEESVLRATFADYDAYAARVKRFVPGLF</sequence>
<comment type="subcellular location">
    <subcellularLocation>
        <location evidence="1">Endomembrane system</location>
        <topology evidence="1">Multi-pass membrane protein</topology>
    </subcellularLocation>
</comment>
<dbReference type="EC" id="2.1.1.334" evidence="6"/>
<organism evidence="6 7">
    <name type="scientific">Sphingomonas echinoides</name>
    <dbReference type="NCBI Taxonomy" id="59803"/>
    <lineage>
        <taxon>Bacteria</taxon>
        <taxon>Pseudomonadati</taxon>
        <taxon>Pseudomonadota</taxon>
        <taxon>Alphaproteobacteria</taxon>
        <taxon>Sphingomonadales</taxon>
        <taxon>Sphingomonadaceae</taxon>
        <taxon>Sphingomonas</taxon>
    </lineage>
</organism>
<accession>A0ABU4PL05</accession>
<evidence type="ECO:0000256" key="1">
    <source>
        <dbReference type="ARBA" id="ARBA00004127"/>
    </source>
</evidence>
<keyword evidence="2 5" id="KW-0812">Transmembrane</keyword>
<evidence type="ECO:0000313" key="7">
    <source>
        <dbReference type="Proteomes" id="UP001279660"/>
    </source>
</evidence>
<evidence type="ECO:0000256" key="2">
    <source>
        <dbReference type="ARBA" id="ARBA00022692"/>
    </source>
</evidence>
<keyword evidence="6" id="KW-0489">Methyltransferase</keyword>
<evidence type="ECO:0000256" key="5">
    <source>
        <dbReference type="SAM" id="Phobius"/>
    </source>
</evidence>
<feature type="transmembrane region" description="Helical" evidence="5">
    <location>
        <begin position="50"/>
        <end position="72"/>
    </location>
</feature>
<evidence type="ECO:0000256" key="3">
    <source>
        <dbReference type="ARBA" id="ARBA00022989"/>
    </source>
</evidence>
<dbReference type="RefSeq" id="WP_010403205.1">
    <property type="nucleotide sequence ID" value="NZ_JAWXXV010000001.1"/>
</dbReference>
<dbReference type="PANTHER" id="PTHR43847:SF1">
    <property type="entry name" value="BLL3993 PROTEIN"/>
    <property type="match status" value="1"/>
</dbReference>
<dbReference type="Proteomes" id="UP001279660">
    <property type="component" value="Unassembled WGS sequence"/>
</dbReference>
<proteinExistence type="predicted"/>
<dbReference type="InterPro" id="IPR052527">
    <property type="entry name" value="Metal_cation-efflux_comp"/>
</dbReference>
<dbReference type="GO" id="GO:0004671">
    <property type="term" value="F:protein C-terminal S-isoprenylcysteine carboxyl O-methyltransferase activity"/>
    <property type="evidence" value="ECO:0007669"/>
    <property type="project" value="UniProtKB-EC"/>
</dbReference>
<keyword evidence="7" id="KW-1185">Reference proteome</keyword>
<feature type="transmembrane region" description="Helical" evidence="5">
    <location>
        <begin position="133"/>
        <end position="151"/>
    </location>
</feature>
<gene>
    <name evidence="6" type="ORF">SIL82_09575</name>
</gene>
<comment type="caution">
    <text evidence="6">The sequence shown here is derived from an EMBL/GenBank/DDBJ whole genome shotgun (WGS) entry which is preliminary data.</text>
</comment>
<dbReference type="InterPro" id="IPR007318">
    <property type="entry name" value="Phopholipid_MeTrfase"/>
</dbReference>
<protein>
    <submittedName>
        <fullName evidence="6">Isoprenylcysteine carboxylmethyltransferase family protein</fullName>
        <ecNumber evidence="6">2.1.1.100</ecNumber>
        <ecNumber evidence="6">2.1.1.334</ecNumber>
    </submittedName>
</protein>
<name>A0ABU4PL05_9SPHN</name>
<reference evidence="6 7" key="1">
    <citation type="submission" date="2023-11" db="EMBL/GenBank/DDBJ databases">
        <title>MicrobeMod: A computational toolkit for identifying prokaryotic methylation and restriction-modification with nanopore sequencing.</title>
        <authorList>
            <person name="Crits-Christoph A."/>
            <person name="Kang S.C."/>
            <person name="Lee H."/>
            <person name="Ostrov N."/>
        </authorList>
    </citation>
    <scope>NUCLEOTIDE SEQUENCE [LARGE SCALE GENOMIC DNA]</scope>
    <source>
        <strain evidence="6 7">ATCC 14820</strain>
    </source>
</reference>
<dbReference type="GO" id="GO:0032259">
    <property type="term" value="P:methylation"/>
    <property type="evidence" value="ECO:0007669"/>
    <property type="project" value="UniProtKB-KW"/>
</dbReference>
<dbReference type="Gene3D" id="1.20.120.1630">
    <property type="match status" value="1"/>
</dbReference>
<evidence type="ECO:0000256" key="4">
    <source>
        <dbReference type="ARBA" id="ARBA00023136"/>
    </source>
</evidence>
<feature type="transmembrane region" description="Helical" evidence="5">
    <location>
        <begin position="78"/>
        <end position="97"/>
    </location>
</feature>